<dbReference type="PANTHER" id="PTHR43031:SF1">
    <property type="entry name" value="PYRIDINE NUCLEOTIDE-DISULPHIDE OXIDOREDUCTASE"/>
    <property type="match status" value="1"/>
</dbReference>
<dbReference type="PROSITE" id="PS50206">
    <property type="entry name" value="RHODANESE_3"/>
    <property type="match status" value="1"/>
</dbReference>
<dbReference type="Gene3D" id="3.40.250.10">
    <property type="entry name" value="Rhodanese-like domain"/>
    <property type="match status" value="1"/>
</dbReference>
<dbReference type="SUPFAM" id="SSF47240">
    <property type="entry name" value="Ferritin-like"/>
    <property type="match status" value="1"/>
</dbReference>
<dbReference type="PANTHER" id="PTHR43031">
    <property type="entry name" value="FAD-DEPENDENT OXIDOREDUCTASE"/>
    <property type="match status" value="1"/>
</dbReference>
<feature type="domain" description="Rhodanese" evidence="1">
    <location>
        <begin position="24"/>
        <end position="109"/>
    </location>
</feature>
<dbReference type="InterPro" id="IPR003251">
    <property type="entry name" value="Rr_diiron-bd_dom"/>
</dbReference>
<evidence type="ECO:0000259" key="1">
    <source>
        <dbReference type="PROSITE" id="PS50206"/>
    </source>
</evidence>
<dbReference type="GO" id="GO:0016491">
    <property type="term" value="F:oxidoreductase activity"/>
    <property type="evidence" value="ECO:0007669"/>
    <property type="project" value="InterPro"/>
</dbReference>
<protein>
    <submittedName>
        <fullName evidence="2">Rhodanese-related sulfurtransferase</fullName>
    </submittedName>
</protein>
<dbReference type="EMBL" id="FMXO01000007">
    <property type="protein sequence ID" value="SDB30695.1"/>
    <property type="molecule type" value="Genomic_DNA"/>
</dbReference>
<dbReference type="InterPro" id="IPR001763">
    <property type="entry name" value="Rhodanese-like_dom"/>
</dbReference>
<dbReference type="RefSeq" id="WP_161946230.1">
    <property type="nucleotide sequence ID" value="NZ_FMXO01000007.1"/>
</dbReference>
<dbReference type="Pfam" id="PF02915">
    <property type="entry name" value="Rubrerythrin"/>
    <property type="match status" value="2"/>
</dbReference>
<gene>
    <name evidence="2" type="ORF">SAMN05660653_01491</name>
</gene>
<evidence type="ECO:0000313" key="2">
    <source>
        <dbReference type="EMBL" id="SDB30695.1"/>
    </source>
</evidence>
<dbReference type="GO" id="GO:0046872">
    <property type="term" value="F:metal ion binding"/>
    <property type="evidence" value="ECO:0007669"/>
    <property type="project" value="InterPro"/>
</dbReference>
<dbReference type="InterPro" id="IPR012347">
    <property type="entry name" value="Ferritin-like"/>
</dbReference>
<organism evidence="2 3">
    <name type="scientific">Desulfonatronum thiosulfatophilum</name>
    <dbReference type="NCBI Taxonomy" id="617002"/>
    <lineage>
        <taxon>Bacteria</taxon>
        <taxon>Pseudomonadati</taxon>
        <taxon>Thermodesulfobacteriota</taxon>
        <taxon>Desulfovibrionia</taxon>
        <taxon>Desulfovibrionales</taxon>
        <taxon>Desulfonatronaceae</taxon>
        <taxon>Desulfonatronum</taxon>
    </lineage>
</organism>
<dbReference type="InterPro" id="IPR036873">
    <property type="entry name" value="Rhodanese-like_dom_sf"/>
</dbReference>
<dbReference type="CDD" id="cd01045">
    <property type="entry name" value="Ferritin_like_AB"/>
    <property type="match status" value="1"/>
</dbReference>
<dbReference type="GO" id="GO:0016740">
    <property type="term" value="F:transferase activity"/>
    <property type="evidence" value="ECO:0007669"/>
    <property type="project" value="UniProtKB-KW"/>
</dbReference>
<accession>A0A1G6CCT7</accession>
<evidence type="ECO:0000313" key="3">
    <source>
        <dbReference type="Proteomes" id="UP000198771"/>
    </source>
</evidence>
<dbReference type="InterPro" id="IPR009078">
    <property type="entry name" value="Ferritin-like_SF"/>
</dbReference>
<keyword evidence="2" id="KW-0808">Transferase</keyword>
<dbReference type="SUPFAM" id="SSF52821">
    <property type="entry name" value="Rhodanese/Cell cycle control phosphatase"/>
    <property type="match status" value="1"/>
</dbReference>
<name>A0A1G6CCT7_9BACT</name>
<dbReference type="CDD" id="cd00158">
    <property type="entry name" value="RHOD"/>
    <property type="match status" value="1"/>
</dbReference>
<dbReference type="Gene3D" id="1.20.1260.10">
    <property type="match status" value="1"/>
</dbReference>
<proteinExistence type="predicted"/>
<dbReference type="SMART" id="SM00450">
    <property type="entry name" value="RHOD"/>
    <property type="match status" value="1"/>
</dbReference>
<dbReference type="Proteomes" id="UP000198771">
    <property type="component" value="Unassembled WGS sequence"/>
</dbReference>
<dbReference type="AlphaFoldDB" id="A0A1G6CCT7"/>
<reference evidence="2 3" key="1">
    <citation type="submission" date="2016-10" db="EMBL/GenBank/DDBJ databases">
        <authorList>
            <person name="de Groot N.N."/>
        </authorList>
    </citation>
    <scope>NUCLEOTIDE SEQUENCE [LARGE SCALE GENOMIC DNA]</scope>
    <source>
        <strain evidence="2 3">ASO4-2</strain>
    </source>
</reference>
<sequence>MRWMQFLTPVKSIDAEQARKVLTEEPELQIVDVRQPGEYEQGHIAGARLMPIGQLGDMMSELDGSKPTLVYCAIGGRSRVAAQMLAGKGFEKILNLSGGFKAWNGWTGFGEYELGLHLFTESMTLEQTLAVAYDMESALREFYENMAETVADPQAGKVFALLAAVELKHQQAVAQRMAGEDVQKATQKTAKDTPAAVPEGGISTEDHMHRMGVDLENPREIVDFAMAVEAQAMDLYSRAARQAQGEVREFLEQMAEDEKKHLQHLGNLMDRLQEVV</sequence>
<keyword evidence="3" id="KW-1185">Reference proteome</keyword>
<dbReference type="InterPro" id="IPR050229">
    <property type="entry name" value="GlpE_sulfurtransferase"/>
</dbReference>
<dbReference type="OrthoDB" id="285281at2"/>
<dbReference type="STRING" id="617002.SAMN05660653_01491"/>
<dbReference type="Pfam" id="PF00581">
    <property type="entry name" value="Rhodanese"/>
    <property type="match status" value="1"/>
</dbReference>